<accession>A0ABS6Z163</accession>
<dbReference type="EMBL" id="WTFF01000003">
    <property type="protein sequence ID" value="MBW5480500.1"/>
    <property type="molecule type" value="Genomic_DNA"/>
</dbReference>
<keyword evidence="4" id="KW-1185">Reference proteome</keyword>
<evidence type="ECO:0000256" key="1">
    <source>
        <dbReference type="SAM" id="MobiDB-lite"/>
    </source>
</evidence>
<feature type="region of interest" description="Disordered" evidence="1">
    <location>
        <begin position="1"/>
        <end position="40"/>
    </location>
</feature>
<feature type="domain" description="Methyltransferase" evidence="2">
    <location>
        <begin position="99"/>
        <end position="192"/>
    </location>
</feature>
<keyword evidence="3" id="KW-0489">Methyltransferase</keyword>
<reference evidence="3 4" key="1">
    <citation type="submission" date="2019-12" db="EMBL/GenBank/DDBJ databases">
        <title>Genome sequence of Streptomyces bambusae.</title>
        <authorList>
            <person name="Bansal K."/>
            <person name="Choksket S."/>
            <person name="Korpole S."/>
            <person name="Patil P.B."/>
        </authorList>
    </citation>
    <scope>NUCLEOTIDE SEQUENCE [LARGE SCALE GENOMIC DNA]</scope>
    <source>
        <strain evidence="3 4">SK60</strain>
    </source>
</reference>
<evidence type="ECO:0000313" key="4">
    <source>
        <dbReference type="Proteomes" id="UP000812013"/>
    </source>
</evidence>
<dbReference type="Gene3D" id="3.40.50.150">
    <property type="entry name" value="Vaccinia Virus protein VP39"/>
    <property type="match status" value="1"/>
</dbReference>
<dbReference type="GO" id="GO:0032259">
    <property type="term" value="P:methylation"/>
    <property type="evidence" value="ECO:0007669"/>
    <property type="project" value="UniProtKB-KW"/>
</dbReference>
<keyword evidence="3" id="KW-0808">Transferase</keyword>
<dbReference type="Pfam" id="PF13649">
    <property type="entry name" value="Methyltransf_25"/>
    <property type="match status" value="1"/>
</dbReference>
<dbReference type="GO" id="GO:0008168">
    <property type="term" value="F:methyltransferase activity"/>
    <property type="evidence" value="ECO:0007669"/>
    <property type="project" value="UniProtKB-KW"/>
</dbReference>
<evidence type="ECO:0000313" key="3">
    <source>
        <dbReference type="EMBL" id="MBW5480500.1"/>
    </source>
</evidence>
<dbReference type="SUPFAM" id="SSF53335">
    <property type="entry name" value="S-adenosyl-L-methionine-dependent methyltransferases"/>
    <property type="match status" value="1"/>
</dbReference>
<protein>
    <submittedName>
        <fullName evidence="3">Methyltransferase domain-containing protein</fullName>
    </submittedName>
</protein>
<dbReference type="CDD" id="cd02440">
    <property type="entry name" value="AdoMet_MTases"/>
    <property type="match status" value="1"/>
</dbReference>
<dbReference type="Proteomes" id="UP000812013">
    <property type="component" value="Unassembled WGS sequence"/>
</dbReference>
<name>A0ABS6Z163_9ACTN</name>
<comment type="caution">
    <text evidence="3">The sequence shown here is derived from an EMBL/GenBank/DDBJ whole genome shotgun (WGS) entry which is preliminary data.</text>
</comment>
<dbReference type="InterPro" id="IPR041698">
    <property type="entry name" value="Methyltransf_25"/>
</dbReference>
<dbReference type="RefSeq" id="WP_219664206.1">
    <property type="nucleotide sequence ID" value="NZ_WTFF01000003.1"/>
</dbReference>
<gene>
    <name evidence="3" type="ORF">GPJ59_00935</name>
</gene>
<proteinExistence type="predicted"/>
<dbReference type="InterPro" id="IPR029063">
    <property type="entry name" value="SAM-dependent_MTases_sf"/>
</dbReference>
<evidence type="ECO:0000259" key="2">
    <source>
        <dbReference type="Pfam" id="PF13649"/>
    </source>
</evidence>
<organism evidence="3 4">
    <name type="scientific">Streptomyces bambusae</name>
    <dbReference type="NCBI Taxonomy" id="1550616"/>
    <lineage>
        <taxon>Bacteria</taxon>
        <taxon>Bacillati</taxon>
        <taxon>Actinomycetota</taxon>
        <taxon>Actinomycetes</taxon>
        <taxon>Kitasatosporales</taxon>
        <taxon>Streptomycetaceae</taxon>
        <taxon>Streptomyces</taxon>
    </lineage>
</organism>
<sequence>MPPRHDLPSAKAASERGTAPHGNGSTDPADTDAGFTDAGHTHAGHTDAGYADAGYADAGYADAGYADRHAADYDRWFGKPGITGATVDTLAALAGPGPVLELGIGTGRVALPLAGRGLEVHGVDASEAMVRRLHAKPDGFRIPVTLGDFADVPVSGTYSLVYAAGGTFFELGDRKAKERCLASVAGHLAPGGAFVVDAHVPEALAVAAASGVPETVADCDDHLILCRRVIDASAQTYHSHYLVHEADRTRHFRVRFHYVSPGELDYMAERAGLRLMQRHGSWSREPYTRHSTYHVSVYTHR</sequence>